<evidence type="ECO:0000256" key="1">
    <source>
        <dbReference type="SAM" id="Phobius"/>
    </source>
</evidence>
<evidence type="ECO:0000313" key="3">
    <source>
        <dbReference type="EMBL" id="KAL3644544.1"/>
    </source>
</evidence>
<dbReference type="Proteomes" id="UP001632038">
    <property type="component" value="Unassembled WGS sequence"/>
</dbReference>
<comment type="caution">
    <text evidence="3">The sequence shown here is derived from an EMBL/GenBank/DDBJ whole genome shotgun (WGS) entry which is preliminary data.</text>
</comment>
<dbReference type="EMBL" id="JAVIJP010000047">
    <property type="protein sequence ID" value="KAL3626345.1"/>
    <property type="molecule type" value="Genomic_DNA"/>
</dbReference>
<keyword evidence="4" id="KW-1185">Reference proteome</keyword>
<gene>
    <name evidence="3" type="ORF">CASFOL_009724</name>
    <name evidence="2" type="ORF">CASFOL_029894</name>
</gene>
<accession>A0ABD3DUI2</accession>
<protein>
    <submittedName>
        <fullName evidence="3">Uncharacterized protein</fullName>
    </submittedName>
</protein>
<keyword evidence="1" id="KW-0812">Transmembrane</keyword>
<sequence>MGDAVSSRFVCSLLCAFFVVPLHITRSFKLRLHLPRQFGFLISDLTFALLAIAWIFKERNIIVQGRLSRSTKVWDIMTDECNFNDITMTVKLLKDNTYPDYPETIEVHIVNKWYTRGSTALYSYRFVDVTGYGIEAPFDP</sequence>
<evidence type="ECO:0000313" key="4">
    <source>
        <dbReference type="Proteomes" id="UP001632038"/>
    </source>
</evidence>
<dbReference type="AlphaFoldDB" id="A0ABD3DUI2"/>
<reference evidence="3" key="1">
    <citation type="journal article" date="2024" name="IScience">
        <title>Strigolactones Initiate the Formation of Haustorium-like Structures in Castilleja.</title>
        <authorList>
            <person name="Buerger M."/>
            <person name="Peterson D."/>
            <person name="Chory J."/>
        </authorList>
    </citation>
    <scope>NUCLEOTIDE SEQUENCE</scope>
    <source>
        <strain evidence="3">Tecolote</strain>
        <tissue evidence="3">Flower</tissue>
    </source>
</reference>
<feature type="transmembrane region" description="Helical" evidence="1">
    <location>
        <begin position="37"/>
        <end position="56"/>
    </location>
</feature>
<proteinExistence type="predicted"/>
<reference evidence="3" key="2">
    <citation type="submission" date="2024-11" db="EMBL/GenBank/DDBJ databases">
        <authorList>
            <person name="Burger M."/>
            <person name="Chory J."/>
        </authorList>
    </citation>
    <scope>NUCLEOTIDE SEQUENCE</scope>
    <source>
        <strain evidence="3">Tecolote</strain>
        <tissue evidence="3">Flower</tissue>
    </source>
</reference>
<name>A0ABD3DUI2_9LAMI</name>
<keyword evidence="1" id="KW-1133">Transmembrane helix</keyword>
<evidence type="ECO:0000313" key="2">
    <source>
        <dbReference type="EMBL" id="KAL3626345.1"/>
    </source>
</evidence>
<keyword evidence="1" id="KW-0472">Membrane</keyword>
<organism evidence="3 4">
    <name type="scientific">Castilleja foliolosa</name>
    <dbReference type="NCBI Taxonomy" id="1961234"/>
    <lineage>
        <taxon>Eukaryota</taxon>
        <taxon>Viridiplantae</taxon>
        <taxon>Streptophyta</taxon>
        <taxon>Embryophyta</taxon>
        <taxon>Tracheophyta</taxon>
        <taxon>Spermatophyta</taxon>
        <taxon>Magnoliopsida</taxon>
        <taxon>eudicotyledons</taxon>
        <taxon>Gunneridae</taxon>
        <taxon>Pentapetalae</taxon>
        <taxon>asterids</taxon>
        <taxon>lamiids</taxon>
        <taxon>Lamiales</taxon>
        <taxon>Orobanchaceae</taxon>
        <taxon>Pedicularideae</taxon>
        <taxon>Castillejinae</taxon>
        <taxon>Castilleja</taxon>
    </lineage>
</organism>
<dbReference type="EMBL" id="JAVIJP010000013">
    <property type="protein sequence ID" value="KAL3644544.1"/>
    <property type="molecule type" value="Genomic_DNA"/>
</dbReference>